<keyword evidence="1" id="KW-0732">Signal</keyword>
<evidence type="ECO:0000313" key="2">
    <source>
        <dbReference type="EMBL" id="MBB5659518.1"/>
    </source>
</evidence>
<feature type="signal peptide" evidence="1">
    <location>
        <begin position="1"/>
        <end position="19"/>
    </location>
</feature>
<gene>
    <name evidence="2" type="ORF">FHS65_000236</name>
</gene>
<dbReference type="GO" id="GO:0006508">
    <property type="term" value="P:proteolysis"/>
    <property type="evidence" value="ECO:0007669"/>
    <property type="project" value="InterPro"/>
</dbReference>
<dbReference type="InterPro" id="IPR001096">
    <property type="entry name" value="Peptidase_C13"/>
</dbReference>
<keyword evidence="3" id="KW-1185">Reference proteome</keyword>
<evidence type="ECO:0000313" key="3">
    <source>
        <dbReference type="Proteomes" id="UP000548978"/>
    </source>
</evidence>
<protein>
    <recommendedName>
        <fullName evidence="4">Peptidase C13</fullName>
    </recommendedName>
</protein>
<dbReference type="GO" id="GO:0008233">
    <property type="term" value="F:peptidase activity"/>
    <property type="evidence" value="ECO:0007669"/>
    <property type="project" value="InterPro"/>
</dbReference>
<evidence type="ECO:0008006" key="4">
    <source>
        <dbReference type="Google" id="ProtNLM"/>
    </source>
</evidence>
<dbReference type="Proteomes" id="UP000548978">
    <property type="component" value="Unassembled WGS sequence"/>
</dbReference>
<dbReference type="EMBL" id="JACIJB010000001">
    <property type="protein sequence ID" value="MBB5659518.1"/>
    <property type="molecule type" value="Genomic_DNA"/>
</dbReference>
<name>A0A7W9A1J0_9CAUL</name>
<organism evidence="2 3">
    <name type="scientific">Brevundimonas halotolerans</name>
    <dbReference type="NCBI Taxonomy" id="69670"/>
    <lineage>
        <taxon>Bacteria</taxon>
        <taxon>Pseudomonadati</taxon>
        <taxon>Pseudomonadota</taxon>
        <taxon>Alphaproteobacteria</taxon>
        <taxon>Caulobacterales</taxon>
        <taxon>Caulobacteraceae</taxon>
        <taxon>Brevundimonas</taxon>
    </lineage>
</organism>
<sequence length="257" mass="27492">MIRRVVVTLIASLSLAACATTSGGAATGGEPSSGAFDGWAASIVAADWTTSRGTPIQAFDNARRDLVAGFQEVGFARADMVDFALRPDVPNPTSADQALNAIGRNAEQATRGCFLYFTSHGSPRGIVFGPNRLLSPDEMARRVDDWCGTRPTVVIVSACFSGVFTDRLAAPNRMIMSAARRDRSSFGCSEDATYPYFDGCILESLPTAPNFLVLADQAAQCVQRREREEGLSPASEPQTLVGVDIAPLLSTIYAFRR</sequence>
<dbReference type="AlphaFoldDB" id="A0A7W9A1J0"/>
<evidence type="ECO:0000256" key="1">
    <source>
        <dbReference type="SAM" id="SignalP"/>
    </source>
</evidence>
<feature type="chain" id="PRO_5031280260" description="Peptidase C13" evidence="1">
    <location>
        <begin position="20"/>
        <end position="257"/>
    </location>
</feature>
<comment type="caution">
    <text evidence="2">The sequence shown here is derived from an EMBL/GenBank/DDBJ whole genome shotgun (WGS) entry which is preliminary data.</text>
</comment>
<dbReference type="RefSeq" id="WP_164461835.1">
    <property type="nucleotide sequence ID" value="NZ_JACIJB010000001.1"/>
</dbReference>
<reference evidence="2 3" key="1">
    <citation type="submission" date="2020-08" db="EMBL/GenBank/DDBJ databases">
        <title>Genomic Encyclopedia of Type Strains, Phase IV (KMG-IV): sequencing the most valuable type-strain genomes for metagenomic binning, comparative biology and taxonomic classification.</title>
        <authorList>
            <person name="Goeker M."/>
        </authorList>
    </citation>
    <scope>NUCLEOTIDE SEQUENCE [LARGE SCALE GENOMIC DNA]</scope>
    <source>
        <strain evidence="2 3">DSM 24448</strain>
    </source>
</reference>
<dbReference type="Pfam" id="PF01650">
    <property type="entry name" value="Peptidase_C13"/>
    <property type="match status" value="1"/>
</dbReference>
<proteinExistence type="predicted"/>
<dbReference type="Gene3D" id="3.40.50.1460">
    <property type="match status" value="1"/>
</dbReference>
<dbReference type="PROSITE" id="PS51257">
    <property type="entry name" value="PROKAR_LIPOPROTEIN"/>
    <property type="match status" value="1"/>
</dbReference>
<accession>A0A7W9A1J0</accession>